<dbReference type="Pfam" id="PF01207">
    <property type="entry name" value="Dus"/>
    <property type="match status" value="1"/>
</dbReference>
<dbReference type="EMBL" id="PIPW01000001">
    <property type="protein sequence ID" value="RUO54877.1"/>
    <property type="molecule type" value="Genomic_DNA"/>
</dbReference>
<dbReference type="OrthoDB" id="9783413at2"/>
<comment type="catalytic activity">
    <reaction evidence="9">
        <text>5,6-dihydrouridine(20) in tRNA + NAD(+) = uridine(20) in tRNA + NADH + H(+)</text>
        <dbReference type="Rhea" id="RHEA:53340"/>
        <dbReference type="Rhea" id="RHEA-COMP:13533"/>
        <dbReference type="Rhea" id="RHEA-COMP:13534"/>
        <dbReference type="ChEBI" id="CHEBI:15378"/>
        <dbReference type="ChEBI" id="CHEBI:57540"/>
        <dbReference type="ChEBI" id="CHEBI:57945"/>
        <dbReference type="ChEBI" id="CHEBI:65315"/>
        <dbReference type="ChEBI" id="CHEBI:74443"/>
        <dbReference type="EC" id="1.3.1.91"/>
    </reaction>
</comment>
<feature type="active site" description="Proton donor" evidence="9 11">
    <location>
        <position position="96"/>
    </location>
</feature>
<feature type="site" description="Interacts with tRNA; defines subfamily-specific binding signature" evidence="9">
    <location>
        <position position="306"/>
    </location>
</feature>
<evidence type="ECO:0000256" key="5">
    <source>
        <dbReference type="ARBA" id="ARBA00022694"/>
    </source>
</evidence>
<dbReference type="EC" id="1.3.1.91" evidence="9"/>
<dbReference type="GO" id="GO:0102264">
    <property type="term" value="F:tRNA-dihydrouridine20 synthase activity"/>
    <property type="evidence" value="ECO:0007669"/>
    <property type="project" value="UniProtKB-EC"/>
</dbReference>
<organism evidence="14 15">
    <name type="scientific">Pseudidiomarina halophila</name>
    <dbReference type="NCBI Taxonomy" id="1449799"/>
    <lineage>
        <taxon>Bacteria</taxon>
        <taxon>Pseudomonadati</taxon>
        <taxon>Pseudomonadota</taxon>
        <taxon>Gammaproteobacteria</taxon>
        <taxon>Alteromonadales</taxon>
        <taxon>Idiomarinaceae</taxon>
        <taxon>Pseudidiomarina</taxon>
    </lineage>
</organism>
<keyword evidence="4 9" id="KW-0288">FMN</keyword>
<feature type="binding site" evidence="9 12">
    <location>
        <begin position="230"/>
        <end position="231"/>
    </location>
    <ligand>
        <name>FMN</name>
        <dbReference type="ChEBI" id="CHEBI:58210"/>
    </ligand>
</feature>
<protein>
    <recommendedName>
        <fullName evidence="9">tRNA-dihydrouridine(20/20a) synthase</fullName>
        <ecNumber evidence="9">1.3.1.91</ecNumber>
    </recommendedName>
    <alternativeName>
        <fullName evidence="9">U20-specific dihydrouridine synthase</fullName>
        <shortName evidence="9">U20-specific Dus</shortName>
    </alternativeName>
    <alternativeName>
        <fullName evidence="9">tRNA-dihydrouridine synthase A</fullName>
    </alternativeName>
</protein>
<evidence type="ECO:0000256" key="3">
    <source>
        <dbReference type="ARBA" id="ARBA00022630"/>
    </source>
</evidence>
<evidence type="ECO:0000313" key="15">
    <source>
        <dbReference type="Proteomes" id="UP000287198"/>
    </source>
</evidence>
<dbReference type="RefSeq" id="WP_126762639.1">
    <property type="nucleotide sequence ID" value="NZ_JBHLTZ010000004.1"/>
</dbReference>
<keyword evidence="8 9" id="KW-0560">Oxidoreductase</keyword>
<keyword evidence="12" id="KW-0547">Nucleotide-binding</keyword>
<keyword evidence="5 9" id="KW-0819">tRNA processing</keyword>
<evidence type="ECO:0000256" key="10">
    <source>
        <dbReference type="PIRNR" id="PIRNR006621"/>
    </source>
</evidence>
<evidence type="ECO:0000256" key="12">
    <source>
        <dbReference type="PIRSR" id="PIRSR006621-2"/>
    </source>
</evidence>
<dbReference type="InterPro" id="IPR004653">
    <property type="entry name" value="DusA"/>
</dbReference>
<dbReference type="Gene3D" id="3.20.20.70">
    <property type="entry name" value="Aldolase class I"/>
    <property type="match status" value="1"/>
</dbReference>
<comment type="similarity">
    <text evidence="9">Belongs to the Dus family. DusA subfamily.</text>
</comment>
<dbReference type="InterPro" id="IPR018517">
    <property type="entry name" value="tRNA_hU_synthase_CS"/>
</dbReference>
<evidence type="ECO:0000313" key="14">
    <source>
        <dbReference type="EMBL" id="RUO54877.1"/>
    </source>
</evidence>
<comment type="catalytic activity">
    <reaction evidence="9">
        <text>5,6-dihydrouridine(20) in tRNA + NADP(+) = uridine(20) in tRNA + NADPH + H(+)</text>
        <dbReference type="Rhea" id="RHEA:53336"/>
        <dbReference type="Rhea" id="RHEA-COMP:13533"/>
        <dbReference type="Rhea" id="RHEA-COMP:13534"/>
        <dbReference type="ChEBI" id="CHEBI:15378"/>
        <dbReference type="ChEBI" id="CHEBI:57783"/>
        <dbReference type="ChEBI" id="CHEBI:58349"/>
        <dbReference type="ChEBI" id="CHEBI:65315"/>
        <dbReference type="ChEBI" id="CHEBI:74443"/>
        <dbReference type="EC" id="1.3.1.91"/>
    </reaction>
</comment>
<dbReference type="InterPro" id="IPR013785">
    <property type="entry name" value="Aldolase_TIM"/>
</dbReference>
<dbReference type="GO" id="GO:0050660">
    <property type="term" value="F:flavin adenine dinucleotide binding"/>
    <property type="evidence" value="ECO:0007669"/>
    <property type="project" value="InterPro"/>
</dbReference>
<dbReference type="Proteomes" id="UP000287198">
    <property type="component" value="Unassembled WGS sequence"/>
</dbReference>
<feature type="binding site" evidence="9 12">
    <location>
        <position position="66"/>
    </location>
    <ligand>
        <name>FMN</name>
        <dbReference type="ChEBI" id="CHEBI:58210"/>
    </ligand>
</feature>
<feature type="binding site" evidence="9 12">
    <location>
        <begin position="208"/>
        <end position="210"/>
    </location>
    <ligand>
        <name>FMN</name>
        <dbReference type="ChEBI" id="CHEBI:58210"/>
    </ligand>
</feature>
<feature type="binding site" evidence="9">
    <location>
        <begin position="14"/>
        <end position="16"/>
    </location>
    <ligand>
        <name>FMN</name>
        <dbReference type="ChEBI" id="CHEBI:58210"/>
    </ligand>
</feature>
<dbReference type="GO" id="GO:0010181">
    <property type="term" value="F:FMN binding"/>
    <property type="evidence" value="ECO:0007669"/>
    <property type="project" value="UniProtKB-UniRule"/>
</dbReference>
<dbReference type="NCBIfam" id="NF008774">
    <property type="entry name" value="PRK11815.1"/>
    <property type="match status" value="1"/>
</dbReference>
<dbReference type="PANTHER" id="PTHR42907:SF1">
    <property type="entry name" value="FMN-LINKED OXIDOREDUCTASES SUPERFAMILY PROTEIN"/>
    <property type="match status" value="1"/>
</dbReference>
<feature type="site" description="Interacts with tRNA; defines subfamily-specific binding signature" evidence="9">
    <location>
        <position position="180"/>
    </location>
</feature>
<dbReference type="GO" id="GO:0000049">
    <property type="term" value="F:tRNA binding"/>
    <property type="evidence" value="ECO:0007669"/>
    <property type="project" value="UniProtKB-UniRule"/>
</dbReference>
<dbReference type="PROSITE" id="PS01136">
    <property type="entry name" value="UPF0034"/>
    <property type="match status" value="1"/>
</dbReference>
<keyword evidence="6 9" id="KW-0521">NADP</keyword>
<feature type="binding site" evidence="9 12">
    <location>
        <position position="136"/>
    </location>
    <ligand>
        <name>FMN</name>
        <dbReference type="ChEBI" id="CHEBI:58210"/>
    </ligand>
</feature>
<keyword evidence="15" id="KW-1185">Reference proteome</keyword>
<evidence type="ECO:0000259" key="13">
    <source>
        <dbReference type="Pfam" id="PF01207"/>
    </source>
</evidence>
<accession>A0A432Y1Q7</accession>
<feature type="site" description="Interacts with tRNA" evidence="9">
    <location>
        <position position="183"/>
    </location>
</feature>
<dbReference type="InterPro" id="IPR001269">
    <property type="entry name" value="DUS_fam"/>
</dbReference>
<comment type="cofactor">
    <cofactor evidence="1 9 10 12">
        <name>FMN</name>
        <dbReference type="ChEBI" id="CHEBI:58210"/>
    </cofactor>
</comment>
<keyword evidence="7 9" id="KW-0694">RNA-binding</keyword>
<evidence type="ECO:0000256" key="4">
    <source>
        <dbReference type="ARBA" id="ARBA00022643"/>
    </source>
</evidence>
<comment type="function">
    <text evidence="9">Catalyzes the synthesis of 5,6-dihydrouridine (D), a modified base found in the D-loop of most tRNAs, via the reduction of the C5-C6 double bond in target uridines. Specifically modifies U20 and U20a in tRNAs.</text>
</comment>
<proteinExistence type="inferred from homology"/>
<comment type="catalytic activity">
    <reaction evidence="9">
        <text>5,6-dihydrouridine(20a) in tRNA + NADP(+) = uridine(20a) in tRNA + NADPH + H(+)</text>
        <dbReference type="Rhea" id="RHEA:53344"/>
        <dbReference type="Rhea" id="RHEA-COMP:13535"/>
        <dbReference type="Rhea" id="RHEA-COMP:13536"/>
        <dbReference type="ChEBI" id="CHEBI:15378"/>
        <dbReference type="ChEBI" id="CHEBI:57783"/>
        <dbReference type="ChEBI" id="CHEBI:58349"/>
        <dbReference type="ChEBI" id="CHEBI:65315"/>
        <dbReference type="ChEBI" id="CHEBI:74443"/>
    </reaction>
</comment>
<dbReference type="AlphaFoldDB" id="A0A432Y1Q7"/>
<evidence type="ECO:0000256" key="1">
    <source>
        <dbReference type="ARBA" id="ARBA00001917"/>
    </source>
</evidence>
<feature type="domain" description="DUS-like FMN-binding" evidence="13">
    <location>
        <begin position="12"/>
        <end position="321"/>
    </location>
</feature>
<keyword evidence="2 9" id="KW-0820">tRNA-binding</keyword>
<dbReference type="PANTHER" id="PTHR42907">
    <property type="entry name" value="FMN-LINKED OXIDOREDUCTASES SUPERFAMILY PROTEIN"/>
    <property type="match status" value="1"/>
</dbReference>
<dbReference type="PIRSF" id="PIRSF006621">
    <property type="entry name" value="Dus"/>
    <property type="match status" value="1"/>
</dbReference>
<dbReference type="GO" id="GO:0102266">
    <property type="term" value="F:tRNA-dihydrouridine20a synthase activity"/>
    <property type="evidence" value="ECO:0007669"/>
    <property type="project" value="RHEA"/>
</dbReference>
<dbReference type="SUPFAM" id="SSF51395">
    <property type="entry name" value="FMN-linked oxidoreductases"/>
    <property type="match status" value="1"/>
</dbReference>
<comment type="similarity">
    <text evidence="10">Belongs to the dus family.</text>
</comment>
<evidence type="ECO:0000256" key="6">
    <source>
        <dbReference type="ARBA" id="ARBA00022857"/>
    </source>
</evidence>
<comment type="catalytic activity">
    <reaction evidence="9">
        <text>5,6-dihydrouridine(20a) in tRNA + NAD(+) = uridine(20a) in tRNA + NADH + H(+)</text>
        <dbReference type="Rhea" id="RHEA:53348"/>
        <dbReference type="Rhea" id="RHEA-COMP:13535"/>
        <dbReference type="Rhea" id="RHEA-COMP:13536"/>
        <dbReference type="ChEBI" id="CHEBI:15378"/>
        <dbReference type="ChEBI" id="CHEBI:57540"/>
        <dbReference type="ChEBI" id="CHEBI:57945"/>
        <dbReference type="ChEBI" id="CHEBI:65315"/>
        <dbReference type="ChEBI" id="CHEBI:74443"/>
    </reaction>
</comment>
<evidence type="ECO:0000256" key="7">
    <source>
        <dbReference type="ARBA" id="ARBA00022884"/>
    </source>
</evidence>
<comment type="caution">
    <text evidence="14">The sequence shown here is derived from an EMBL/GenBank/DDBJ whole genome shotgun (WGS) entry which is preliminary data.</text>
</comment>
<evidence type="ECO:0000256" key="8">
    <source>
        <dbReference type="ARBA" id="ARBA00023002"/>
    </source>
</evidence>
<comment type="caution">
    <text evidence="9">Lacks conserved residue(s) required for the propagation of feature annotation.</text>
</comment>
<dbReference type="InterPro" id="IPR035587">
    <property type="entry name" value="DUS-like_FMN-bd"/>
</dbReference>
<evidence type="ECO:0000256" key="9">
    <source>
        <dbReference type="HAMAP-Rule" id="MF_02041"/>
    </source>
</evidence>
<reference evidence="15" key="1">
    <citation type="journal article" date="2018" name="Front. Microbiol.">
        <title>Genome-Based Analysis Reveals the Taxonomy and Diversity of the Family Idiomarinaceae.</title>
        <authorList>
            <person name="Liu Y."/>
            <person name="Lai Q."/>
            <person name="Shao Z."/>
        </authorList>
    </citation>
    <scope>NUCLEOTIDE SEQUENCE [LARGE SCALE GENOMIC DNA]</scope>
    <source>
        <strain evidence="15">BH195</strain>
    </source>
</reference>
<dbReference type="Gene3D" id="1.20.120.1460">
    <property type="match status" value="1"/>
</dbReference>
<keyword evidence="3 9" id="KW-0285">Flavoprotein</keyword>
<dbReference type="CDD" id="cd02801">
    <property type="entry name" value="DUS_like_FMN"/>
    <property type="match status" value="1"/>
</dbReference>
<dbReference type="NCBIfam" id="TIGR00742">
    <property type="entry name" value="yjbN"/>
    <property type="match status" value="1"/>
</dbReference>
<evidence type="ECO:0000256" key="2">
    <source>
        <dbReference type="ARBA" id="ARBA00022555"/>
    </source>
</evidence>
<sequence>MVQKLIAPTLAVAPMLDWTDRHCRYFHRLFTSETVLFTEMVTTGAIIYGKYDFLAFNPAEQPVVLQLGGSDPGAMAECAARAYERGYAGVDINVGCPSDRVKNGSFGACLMADPEVVAACIKAMRQAAPELRISVKTRLGIDELDSDEFLYRFIDSISEAGSEHLTLHARKAWLQGLSPKQNREIPPLQYERVYQAKQRYPQLHMMINGGITSASAIATHLEHVDGVMIGREAYQNPAFLGCFDELLTAPQHNPANEAADFTFQAAAVEQMIPYMQAHLEQGGRCWHVARHMLGLFQGQPGAKRWRQWLSQQGPAAESAEQLLREGLALVLTAREDFDQKIVENT</sequence>
<gene>
    <name evidence="9" type="primary">dusA</name>
    <name evidence="14" type="ORF">CWI69_05620</name>
</gene>
<dbReference type="HAMAP" id="MF_02041">
    <property type="entry name" value="DusA_subfam"/>
    <property type="match status" value="1"/>
</dbReference>
<feature type="site" description="Interacts with tRNA" evidence="9">
    <location>
        <position position="93"/>
    </location>
</feature>
<feature type="binding site" evidence="9 12">
    <location>
        <position position="168"/>
    </location>
    <ligand>
        <name>FMN</name>
        <dbReference type="ChEBI" id="CHEBI:58210"/>
    </ligand>
</feature>
<evidence type="ECO:0000256" key="11">
    <source>
        <dbReference type="PIRSR" id="PIRSR006621-1"/>
    </source>
</evidence>
<name>A0A432Y1Q7_9GAMM</name>